<dbReference type="EMBL" id="KN833064">
    <property type="protein sequence ID" value="KIM74247.1"/>
    <property type="molecule type" value="Genomic_DNA"/>
</dbReference>
<evidence type="ECO:0000313" key="1">
    <source>
        <dbReference type="EMBL" id="KIM74247.1"/>
    </source>
</evidence>
<dbReference type="SUPFAM" id="SSF46689">
    <property type="entry name" value="Homeodomain-like"/>
    <property type="match status" value="1"/>
</dbReference>
<proteinExistence type="predicted"/>
<evidence type="ECO:0008006" key="3">
    <source>
        <dbReference type="Google" id="ProtNLM"/>
    </source>
</evidence>
<protein>
    <recommendedName>
        <fullName evidence="3">Paired domain-containing protein</fullName>
    </recommendedName>
</protein>
<feature type="non-terminal residue" evidence="1">
    <location>
        <position position="1"/>
    </location>
</feature>
<name>A0A0C3BA90_PILCF</name>
<reference evidence="2" key="2">
    <citation type="submission" date="2015-01" db="EMBL/GenBank/DDBJ databases">
        <title>Evolutionary Origins and Diversification of the Mycorrhizal Mutualists.</title>
        <authorList>
            <consortium name="DOE Joint Genome Institute"/>
            <consortium name="Mycorrhizal Genomics Consortium"/>
            <person name="Kohler A."/>
            <person name="Kuo A."/>
            <person name="Nagy L.G."/>
            <person name="Floudas D."/>
            <person name="Copeland A."/>
            <person name="Barry K.W."/>
            <person name="Cichocki N."/>
            <person name="Veneault-Fourrey C."/>
            <person name="LaButti K."/>
            <person name="Lindquist E.A."/>
            <person name="Lipzen A."/>
            <person name="Lundell T."/>
            <person name="Morin E."/>
            <person name="Murat C."/>
            <person name="Riley R."/>
            <person name="Ohm R."/>
            <person name="Sun H."/>
            <person name="Tunlid A."/>
            <person name="Henrissat B."/>
            <person name="Grigoriev I.V."/>
            <person name="Hibbett D.S."/>
            <person name="Martin F."/>
        </authorList>
    </citation>
    <scope>NUCLEOTIDE SEQUENCE [LARGE SCALE GENOMIC DNA]</scope>
    <source>
        <strain evidence="2">F 1598</strain>
    </source>
</reference>
<organism evidence="1 2">
    <name type="scientific">Piloderma croceum (strain F 1598)</name>
    <dbReference type="NCBI Taxonomy" id="765440"/>
    <lineage>
        <taxon>Eukaryota</taxon>
        <taxon>Fungi</taxon>
        <taxon>Dikarya</taxon>
        <taxon>Basidiomycota</taxon>
        <taxon>Agaricomycotina</taxon>
        <taxon>Agaricomycetes</taxon>
        <taxon>Agaricomycetidae</taxon>
        <taxon>Atheliales</taxon>
        <taxon>Atheliaceae</taxon>
        <taxon>Piloderma</taxon>
    </lineage>
</organism>
<gene>
    <name evidence="1" type="ORF">PILCRDRAFT_29030</name>
</gene>
<dbReference type="AlphaFoldDB" id="A0A0C3BA90"/>
<accession>A0A0C3BA90</accession>
<dbReference type="HOGENOM" id="CLU_056788_8_3_1"/>
<evidence type="ECO:0000313" key="2">
    <source>
        <dbReference type="Proteomes" id="UP000054166"/>
    </source>
</evidence>
<feature type="non-terminal residue" evidence="1">
    <location>
        <position position="99"/>
    </location>
</feature>
<keyword evidence="2" id="KW-1185">Reference proteome</keyword>
<dbReference type="InterPro" id="IPR009057">
    <property type="entry name" value="Homeodomain-like_sf"/>
</dbReference>
<reference evidence="1 2" key="1">
    <citation type="submission" date="2014-04" db="EMBL/GenBank/DDBJ databases">
        <authorList>
            <consortium name="DOE Joint Genome Institute"/>
            <person name="Kuo A."/>
            <person name="Tarkka M."/>
            <person name="Buscot F."/>
            <person name="Kohler A."/>
            <person name="Nagy L.G."/>
            <person name="Floudas D."/>
            <person name="Copeland A."/>
            <person name="Barry K.W."/>
            <person name="Cichocki N."/>
            <person name="Veneault-Fourrey C."/>
            <person name="LaButti K."/>
            <person name="Lindquist E.A."/>
            <person name="Lipzen A."/>
            <person name="Lundell T."/>
            <person name="Morin E."/>
            <person name="Murat C."/>
            <person name="Sun H."/>
            <person name="Tunlid A."/>
            <person name="Henrissat B."/>
            <person name="Grigoriev I.V."/>
            <person name="Hibbett D.S."/>
            <person name="Martin F."/>
            <person name="Nordberg H.P."/>
            <person name="Cantor M.N."/>
            <person name="Hua S.X."/>
        </authorList>
    </citation>
    <scope>NUCLEOTIDE SEQUENCE [LARGE SCALE GENOMIC DNA]</scope>
    <source>
        <strain evidence="1 2">F 1598</strain>
    </source>
</reference>
<dbReference type="OrthoDB" id="3022198at2759"/>
<dbReference type="InParanoid" id="A0A0C3BA90"/>
<sequence>LSMPVEMSVNLKQCIIDWYLVDQYTYHQIAGLADCSIGHVSNVMRNFQEFSQVKNPFSSHTGCPSQIETGDIVYLHALLEVNPALYLDELQTRLLSIRN</sequence>
<dbReference type="Proteomes" id="UP000054166">
    <property type="component" value="Unassembled WGS sequence"/>
</dbReference>